<dbReference type="InterPro" id="IPR034683">
    <property type="entry name" value="IspD/TarI"/>
</dbReference>
<dbReference type="InterPro" id="IPR029044">
    <property type="entry name" value="Nucleotide-diphossugar_trans"/>
</dbReference>
<dbReference type="InterPro" id="IPR001228">
    <property type="entry name" value="IspD"/>
</dbReference>
<dbReference type="GO" id="GO:0050518">
    <property type="term" value="F:2-C-methyl-D-erythritol 4-phosphate cytidylyltransferase activity"/>
    <property type="evidence" value="ECO:0007669"/>
    <property type="project" value="UniProtKB-UniRule"/>
</dbReference>
<feature type="site" description="Positions MEP for the nucleophilic attack" evidence="3">
    <location>
        <position position="230"/>
    </location>
</feature>
<comment type="function">
    <text evidence="3">Catalyzes the formation of 4-diphosphocytidyl-2-C-methyl-D-erythritol from CTP and 2-C-methyl-D-erythritol 4-phosphate (MEP).</text>
</comment>
<feature type="site" description="Transition state stabilizer" evidence="3">
    <location>
        <position position="28"/>
    </location>
</feature>
<dbReference type="GO" id="GO:0016829">
    <property type="term" value="F:lyase activity"/>
    <property type="evidence" value="ECO:0007669"/>
    <property type="project" value="UniProtKB-KW"/>
</dbReference>
<dbReference type="NCBIfam" id="TIGR00453">
    <property type="entry name" value="ispD"/>
    <property type="match status" value="1"/>
</dbReference>
<dbReference type="HAMAP" id="MF_00108">
    <property type="entry name" value="IspD"/>
    <property type="match status" value="1"/>
</dbReference>
<proteinExistence type="inferred from homology"/>
<organism evidence="5 6">
    <name type="scientific">Rhodopirellula sallentina SM41</name>
    <dbReference type="NCBI Taxonomy" id="1263870"/>
    <lineage>
        <taxon>Bacteria</taxon>
        <taxon>Pseudomonadati</taxon>
        <taxon>Planctomycetota</taxon>
        <taxon>Planctomycetia</taxon>
        <taxon>Pirellulales</taxon>
        <taxon>Pirellulaceae</taxon>
        <taxon>Rhodopirellula</taxon>
    </lineage>
</organism>
<feature type="site" description="Transition state stabilizer" evidence="3">
    <location>
        <position position="21"/>
    </location>
</feature>
<comment type="caution">
    <text evidence="5">The sequence shown here is derived from an EMBL/GenBank/DDBJ whole genome shotgun (WGS) entry which is preliminary data.</text>
</comment>
<sequence>MTSLPPGSVAVILPAAGSGSRFGEEENKLFASLGNRSLWMHAVEIFLRRTEVGMIVLAVSDRDRERFEREIRELSGSDRIRVVLGGDERSDTVAAALDEIDRESANTIEWVAVHDAARPLVRDTDLDDVFDAARQTNAAILATPVTGTLKREPAGNREDGARTGDAGLGHGTTFDRRGMWVAQTPQVFQLSLIRGAYDRHRGRRATDDAELVERMGHPVALVPGAADNLKITYPADLLLAEALLSERMKNPNCC</sequence>
<protein>
    <recommendedName>
        <fullName evidence="3">2-C-methyl-D-erythritol 4-phosphate cytidylyltransferase</fullName>
        <ecNumber evidence="3">2.7.7.60</ecNumber>
    </recommendedName>
    <alternativeName>
        <fullName evidence="3">4-diphosphocytidyl-2C-methyl-D-erythritol synthase</fullName>
    </alternativeName>
    <alternativeName>
        <fullName evidence="3">MEP cytidylyltransferase</fullName>
        <shortName evidence="3">MCT</shortName>
    </alternativeName>
</protein>
<feature type="region of interest" description="Disordered" evidence="4">
    <location>
        <begin position="149"/>
        <end position="168"/>
    </location>
</feature>
<keyword evidence="3" id="KW-0414">Isoprene biosynthesis</keyword>
<dbReference type="EMBL" id="ANOH01000065">
    <property type="protein sequence ID" value="EMI57785.1"/>
    <property type="molecule type" value="Genomic_DNA"/>
</dbReference>
<dbReference type="EC" id="2.7.7.60" evidence="3"/>
<dbReference type="OrthoDB" id="9806837at2"/>
<keyword evidence="1 3" id="KW-0808">Transferase</keyword>
<feature type="site" description="Positions MEP for the nucleophilic attack" evidence="3">
    <location>
        <position position="176"/>
    </location>
</feature>
<dbReference type="RefSeq" id="WP_008674497.1">
    <property type="nucleotide sequence ID" value="NZ_ANOH01000065.1"/>
</dbReference>
<evidence type="ECO:0000313" key="5">
    <source>
        <dbReference type="EMBL" id="EMI57785.1"/>
    </source>
</evidence>
<dbReference type="PATRIC" id="fig|1263870.3.peg.810"/>
<dbReference type="AlphaFoldDB" id="M5U8M2"/>
<name>M5U8M2_9BACT</name>
<comment type="similarity">
    <text evidence="3">Belongs to the IspD/TarI cytidylyltransferase family. IspD subfamily.</text>
</comment>
<dbReference type="FunFam" id="3.90.550.10:FF:000003">
    <property type="entry name" value="2-C-methyl-D-erythritol 4-phosphate cytidylyltransferase"/>
    <property type="match status" value="1"/>
</dbReference>
<dbReference type="PANTHER" id="PTHR32125">
    <property type="entry name" value="2-C-METHYL-D-ERYTHRITOL 4-PHOSPHATE CYTIDYLYLTRANSFERASE, CHLOROPLASTIC"/>
    <property type="match status" value="1"/>
</dbReference>
<keyword evidence="2 3" id="KW-0548">Nucleotidyltransferase</keyword>
<dbReference type="GO" id="GO:0019288">
    <property type="term" value="P:isopentenyl diphosphate biosynthetic process, methylerythritol 4-phosphate pathway"/>
    <property type="evidence" value="ECO:0007669"/>
    <property type="project" value="UniProtKB-UniRule"/>
</dbReference>
<keyword evidence="5" id="KW-0456">Lyase</keyword>
<feature type="compositionally biased region" description="Basic and acidic residues" evidence="4">
    <location>
        <begin position="149"/>
        <end position="162"/>
    </location>
</feature>
<evidence type="ECO:0000256" key="2">
    <source>
        <dbReference type="ARBA" id="ARBA00022695"/>
    </source>
</evidence>
<keyword evidence="6" id="KW-1185">Reference proteome</keyword>
<dbReference type="Proteomes" id="UP000011885">
    <property type="component" value="Unassembled WGS sequence"/>
</dbReference>
<evidence type="ECO:0000313" key="6">
    <source>
        <dbReference type="Proteomes" id="UP000011885"/>
    </source>
</evidence>
<evidence type="ECO:0000256" key="4">
    <source>
        <dbReference type="SAM" id="MobiDB-lite"/>
    </source>
</evidence>
<accession>M5U8M2</accession>
<dbReference type="SUPFAM" id="SSF53448">
    <property type="entry name" value="Nucleotide-diphospho-sugar transferases"/>
    <property type="match status" value="1"/>
</dbReference>
<dbReference type="Pfam" id="PF01128">
    <property type="entry name" value="IspD"/>
    <property type="match status" value="1"/>
</dbReference>
<evidence type="ECO:0000256" key="3">
    <source>
        <dbReference type="HAMAP-Rule" id="MF_00108"/>
    </source>
</evidence>
<gene>
    <name evidence="5" type="primary">ispDF</name>
    <name evidence="3" type="synonym">ispD</name>
    <name evidence="5" type="ORF">RSSM_00744</name>
</gene>
<comment type="catalytic activity">
    <reaction evidence="3">
        <text>2-C-methyl-D-erythritol 4-phosphate + CTP + H(+) = 4-CDP-2-C-methyl-D-erythritol + diphosphate</text>
        <dbReference type="Rhea" id="RHEA:13429"/>
        <dbReference type="ChEBI" id="CHEBI:15378"/>
        <dbReference type="ChEBI" id="CHEBI:33019"/>
        <dbReference type="ChEBI" id="CHEBI:37563"/>
        <dbReference type="ChEBI" id="CHEBI:57823"/>
        <dbReference type="ChEBI" id="CHEBI:58262"/>
        <dbReference type="EC" id="2.7.7.60"/>
    </reaction>
</comment>
<evidence type="ECO:0000256" key="1">
    <source>
        <dbReference type="ARBA" id="ARBA00022679"/>
    </source>
</evidence>
<dbReference type="Gene3D" id="3.90.550.10">
    <property type="entry name" value="Spore Coat Polysaccharide Biosynthesis Protein SpsA, Chain A"/>
    <property type="match status" value="1"/>
</dbReference>
<dbReference type="PANTHER" id="PTHR32125:SF4">
    <property type="entry name" value="2-C-METHYL-D-ERYTHRITOL 4-PHOSPHATE CYTIDYLYLTRANSFERASE, CHLOROPLASTIC"/>
    <property type="match status" value="1"/>
</dbReference>
<dbReference type="InterPro" id="IPR050088">
    <property type="entry name" value="IspD/TarI_cytidylyltransf_bact"/>
</dbReference>
<dbReference type="CDD" id="cd02516">
    <property type="entry name" value="CDP-ME_synthetase"/>
    <property type="match status" value="1"/>
</dbReference>
<dbReference type="UniPathway" id="UPA00056">
    <property type="reaction ID" value="UER00093"/>
</dbReference>
<reference evidence="5 6" key="1">
    <citation type="journal article" date="2013" name="Mar. Genomics">
        <title>Expression of sulfatases in Rhodopirellula baltica and the diversity of sulfatases in the genus Rhodopirellula.</title>
        <authorList>
            <person name="Wegner C.E."/>
            <person name="Richter-Heitmann T."/>
            <person name="Klindworth A."/>
            <person name="Klockow C."/>
            <person name="Richter M."/>
            <person name="Achstetter T."/>
            <person name="Glockner F.O."/>
            <person name="Harder J."/>
        </authorList>
    </citation>
    <scope>NUCLEOTIDE SEQUENCE [LARGE SCALE GENOMIC DNA]</scope>
    <source>
        <strain evidence="5 6">SM41</strain>
    </source>
</reference>
<comment type="pathway">
    <text evidence="3">Isoprenoid biosynthesis; isopentenyl diphosphate biosynthesis via DXP pathway; isopentenyl diphosphate from 1-deoxy-D-xylulose 5-phosphate: step 2/6.</text>
</comment>